<organism evidence="2 3">
    <name type="scientific">Microbacterium candidum</name>
    <dbReference type="NCBI Taxonomy" id="3041922"/>
    <lineage>
        <taxon>Bacteria</taxon>
        <taxon>Bacillati</taxon>
        <taxon>Actinomycetota</taxon>
        <taxon>Actinomycetes</taxon>
        <taxon>Micrococcales</taxon>
        <taxon>Microbacteriaceae</taxon>
        <taxon>Microbacterium</taxon>
    </lineage>
</organism>
<evidence type="ECO:0000256" key="1">
    <source>
        <dbReference type="SAM" id="SignalP"/>
    </source>
</evidence>
<feature type="signal peptide" evidence="1">
    <location>
        <begin position="1"/>
        <end position="32"/>
    </location>
</feature>
<keyword evidence="1" id="KW-0732">Signal</keyword>
<proteinExistence type="predicted"/>
<sequence>MRHSCTTRGRASAARLSPIAATLAAAAFVVTASVSPVGPAQASSADQYPSWSDVQAAMRNEAAKQAEAQTVAAALQTAQAAAAVAAQNALNAAAASEKAQSDLAAATDRQNALAAQAGAAEADARTAHDALGRVASWRYRDASADTVSLQIALSSDPTGLLDRLSTAEQIGQVWQALSTKAVTAAGVAASLRDQAVRAAAARKQLADVAQAAADAAKAADQAEQAAVADASAHEATALAQLAVLRGTTADVQRRYELGVQVRAQLAAVEAAKEAAARRAGSGSSSRAYLTSGGVVVDPAAAQAYARGAIHYYGWGDAQFQCLLNLWNMESGWRADALNPSSLAYGIPQSLPADKMATAGPDWRTNGNTQIDWGLAYISSRYGTPCGAWGHEMSVYPHWY</sequence>
<dbReference type="SUPFAM" id="SSF53955">
    <property type="entry name" value="Lysozyme-like"/>
    <property type="match status" value="1"/>
</dbReference>
<reference evidence="2 3" key="1">
    <citation type="submission" date="2023-06" db="EMBL/GenBank/DDBJ databases">
        <title>Microbacterium sp. nov., isolated from a waste landfill.</title>
        <authorList>
            <person name="Wen W."/>
        </authorList>
    </citation>
    <scope>NUCLEOTIDE SEQUENCE [LARGE SCALE GENOMIC DNA]</scope>
    <source>
        <strain evidence="2 3">ASV49</strain>
    </source>
</reference>
<evidence type="ECO:0008006" key="4">
    <source>
        <dbReference type="Google" id="ProtNLM"/>
    </source>
</evidence>
<evidence type="ECO:0000313" key="3">
    <source>
        <dbReference type="Proteomes" id="UP001235064"/>
    </source>
</evidence>
<feature type="chain" id="PRO_5045683576" description="Lytic transglycosylase domain-containing protein" evidence="1">
    <location>
        <begin position="33"/>
        <end position="399"/>
    </location>
</feature>
<dbReference type="InterPro" id="IPR023346">
    <property type="entry name" value="Lysozyme-like_dom_sf"/>
</dbReference>
<dbReference type="EMBL" id="JASXSZ010000006">
    <property type="protein sequence ID" value="MDL9981173.1"/>
    <property type="molecule type" value="Genomic_DNA"/>
</dbReference>
<name>A0ABT7N384_9MICO</name>
<protein>
    <recommendedName>
        <fullName evidence="4">Lytic transglycosylase domain-containing protein</fullName>
    </recommendedName>
</protein>
<dbReference type="Proteomes" id="UP001235064">
    <property type="component" value="Unassembled WGS sequence"/>
</dbReference>
<accession>A0ABT7N384</accession>
<comment type="caution">
    <text evidence="2">The sequence shown here is derived from an EMBL/GenBank/DDBJ whole genome shotgun (WGS) entry which is preliminary data.</text>
</comment>
<keyword evidence="3" id="KW-1185">Reference proteome</keyword>
<dbReference type="RefSeq" id="WP_286290193.1">
    <property type="nucleotide sequence ID" value="NZ_JASXSZ010000006.1"/>
</dbReference>
<evidence type="ECO:0000313" key="2">
    <source>
        <dbReference type="EMBL" id="MDL9981173.1"/>
    </source>
</evidence>
<gene>
    <name evidence="2" type="ORF">QSV35_17710</name>
</gene>